<organism evidence="1 2">
    <name type="scientific">Streptacidiphilus cavernicola</name>
    <dbReference type="NCBI Taxonomy" id="3342716"/>
    <lineage>
        <taxon>Bacteria</taxon>
        <taxon>Bacillati</taxon>
        <taxon>Actinomycetota</taxon>
        <taxon>Actinomycetes</taxon>
        <taxon>Kitasatosporales</taxon>
        <taxon>Streptomycetaceae</taxon>
        <taxon>Streptacidiphilus</taxon>
    </lineage>
</organism>
<evidence type="ECO:0000313" key="1">
    <source>
        <dbReference type="EMBL" id="MFC1406404.1"/>
    </source>
</evidence>
<evidence type="ECO:0008006" key="3">
    <source>
        <dbReference type="Google" id="ProtNLM"/>
    </source>
</evidence>
<dbReference type="SUPFAM" id="SSF51445">
    <property type="entry name" value="(Trans)glycosidases"/>
    <property type="match status" value="1"/>
</dbReference>
<dbReference type="Gene3D" id="3.20.20.80">
    <property type="entry name" value="Glycosidases"/>
    <property type="match status" value="1"/>
</dbReference>
<proteinExistence type="predicted"/>
<dbReference type="RefSeq" id="WP_157623967.1">
    <property type="nucleotide sequence ID" value="NZ_JBHEZZ010000029.1"/>
</dbReference>
<dbReference type="PROSITE" id="PS51257">
    <property type="entry name" value="PROKAR_LIPOPROTEIN"/>
    <property type="match status" value="1"/>
</dbReference>
<sequence>MGARVWALRLVTTALLALVGCVLGAVGGLWVNDLGYPSASARTRQGDAVWLGHAWVDGRKGPADVSALVKQMGGGVHDLFVHTGPLRNDGTLDPALYPQASWLVAAMHKAVPGIRVQAWLGDVVDSEGPGLDLTRTDRIIGSFRQALDAGFDGIHIDFEPVHSGDQDFLDLLEQAHVLTAERDAVLSVSVPQTEPVPGIHLLGAVLTGHPKWWTTGYLSEVADRVDQVAVMAYDSGLPLHSLFSGYVQQQTRLALQSVPSSVDLLIGLPAYHEDNAVHHASAETVGAALRGVRLADHGRLKFGVAMYVDFAATDADWAAYHRDWLDP</sequence>
<accession>A0ABV6UY69</accession>
<dbReference type="Proteomes" id="UP001592528">
    <property type="component" value="Unassembled WGS sequence"/>
</dbReference>
<reference evidence="1 2" key="1">
    <citation type="submission" date="2024-09" db="EMBL/GenBank/DDBJ databases">
        <authorList>
            <person name="Lee S.D."/>
        </authorList>
    </citation>
    <scope>NUCLEOTIDE SEQUENCE [LARGE SCALE GENOMIC DNA]</scope>
    <source>
        <strain evidence="1 2">N1-5</strain>
    </source>
</reference>
<name>A0ABV6UY69_9ACTN</name>
<keyword evidence="2" id="KW-1185">Reference proteome</keyword>
<protein>
    <recommendedName>
        <fullName evidence="3">GH18 domain-containing protein</fullName>
    </recommendedName>
</protein>
<dbReference type="InterPro" id="IPR017853">
    <property type="entry name" value="GH"/>
</dbReference>
<dbReference type="EMBL" id="JBHEZZ010000029">
    <property type="protein sequence ID" value="MFC1406404.1"/>
    <property type="molecule type" value="Genomic_DNA"/>
</dbReference>
<comment type="caution">
    <text evidence="1">The sequence shown here is derived from an EMBL/GenBank/DDBJ whole genome shotgun (WGS) entry which is preliminary data.</text>
</comment>
<gene>
    <name evidence="1" type="ORF">ACEZDJ_34415</name>
</gene>
<evidence type="ECO:0000313" key="2">
    <source>
        <dbReference type="Proteomes" id="UP001592528"/>
    </source>
</evidence>